<keyword evidence="4" id="KW-1185">Reference proteome</keyword>
<feature type="domain" description="Response regulatory" evidence="2">
    <location>
        <begin position="4"/>
        <end position="114"/>
    </location>
</feature>
<protein>
    <submittedName>
        <fullName evidence="3">CheY-like chemotaxis protein</fullName>
    </submittedName>
</protein>
<dbReference type="InterPro" id="IPR011006">
    <property type="entry name" value="CheY-like_superfamily"/>
</dbReference>
<organism evidence="3 4">
    <name type="scientific">Massilia aurea</name>
    <dbReference type="NCBI Taxonomy" id="373040"/>
    <lineage>
        <taxon>Bacteria</taxon>
        <taxon>Pseudomonadati</taxon>
        <taxon>Pseudomonadota</taxon>
        <taxon>Betaproteobacteria</taxon>
        <taxon>Burkholderiales</taxon>
        <taxon>Oxalobacteraceae</taxon>
        <taxon>Telluria group</taxon>
        <taxon>Massilia</taxon>
    </lineage>
</organism>
<reference evidence="3 4" key="1">
    <citation type="submission" date="2020-08" db="EMBL/GenBank/DDBJ databases">
        <title>The Agave Microbiome: Exploring the role of microbial communities in plant adaptations to desert environments.</title>
        <authorList>
            <person name="Partida-Martinez L.P."/>
        </authorList>
    </citation>
    <scope>NUCLEOTIDE SEQUENCE [LARGE SCALE GENOMIC DNA]</scope>
    <source>
        <strain evidence="3 4">AT3.2</strain>
    </source>
</reference>
<keyword evidence="1" id="KW-0597">Phosphoprotein</keyword>
<evidence type="ECO:0000259" key="2">
    <source>
        <dbReference type="PROSITE" id="PS50110"/>
    </source>
</evidence>
<dbReference type="AlphaFoldDB" id="A0A7W9X1A3"/>
<accession>A0A7W9X1A3</accession>
<name>A0A7W9X1A3_9BURK</name>
<proteinExistence type="predicted"/>
<dbReference type="Gene3D" id="3.40.50.2300">
    <property type="match status" value="1"/>
</dbReference>
<dbReference type="PROSITE" id="PS50110">
    <property type="entry name" value="RESPONSE_REGULATORY"/>
    <property type="match status" value="1"/>
</dbReference>
<comment type="caution">
    <text evidence="3">The sequence shown here is derived from an EMBL/GenBank/DDBJ whole genome shotgun (WGS) entry which is preliminary data.</text>
</comment>
<dbReference type="SUPFAM" id="SSF52172">
    <property type="entry name" value="CheY-like"/>
    <property type="match status" value="1"/>
</dbReference>
<dbReference type="InterPro" id="IPR001789">
    <property type="entry name" value="Sig_transdc_resp-reg_receiver"/>
</dbReference>
<evidence type="ECO:0000256" key="1">
    <source>
        <dbReference type="PROSITE-ProRule" id="PRU00169"/>
    </source>
</evidence>
<sequence>MRCYVLIVERDLLIRETILDLVTALGHSGLGASSPVRGLKMLEVMVFDAMMISPGATLLGEPSYAIDAKKIQPRLKVIMAAAVELPEYSAPPIDAFIQKPFSLLSLEAILQKLLIAGAPSDD</sequence>
<dbReference type="EMBL" id="JACHBX010000003">
    <property type="protein sequence ID" value="MBB6134648.1"/>
    <property type="molecule type" value="Genomic_DNA"/>
</dbReference>
<feature type="modified residue" description="4-aspartylphosphate" evidence="1">
    <location>
        <position position="48"/>
    </location>
</feature>
<gene>
    <name evidence="3" type="ORF">HD842_002806</name>
</gene>
<dbReference type="Proteomes" id="UP000540787">
    <property type="component" value="Unassembled WGS sequence"/>
</dbReference>
<dbReference type="GO" id="GO:0000160">
    <property type="term" value="P:phosphorelay signal transduction system"/>
    <property type="evidence" value="ECO:0007669"/>
    <property type="project" value="InterPro"/>
</dbReference>
<evidence type="ECO:0000313" key="4">
    <source>
        <dbReference type="Proteomes" id="UP000540787"/>
    </source>
</evidence>
<dbReference type="RefSeq" id="WP_183555331.1">
    <property type="nucleotide sequence ID" value="NZ_JACHBX010000003.1"/>
</dbReference>
<evidence type="ECO:0000313" key="3">
    <source>
        <dbReference type="EMBL" id="MBB6134648.1"/>
    </source>
</evidence>